<gene>
    <name evidence="3" type="ORF">OE749_03860</name>
</gene>
<dbReference type="InterPro" id="IPR008462">
    <property type="entry name" value="CsbD"/>
</dbReference>
<proteinExistence type="inferred from homology"/>
<protein>
    <submittedName>
        <fullName evidence="3">CsbD family protein</fullName>
    </submittedName>
</protein>
<keyword evidence="4" id="KW-1185">Reference proteome</keyword>
<dbReference type="Gene3D" id="1.10.1470.10">
    <property type="entry name" value="YjbJ"/>
    <property type="match status" value="1"/>
</dbReference>
<evidence type="ECO:0000313" key="3">
    <source>
        <dbReference type="EMBL" id="MCV2883836.1"/>
    </source>
</evidence>
<reference evidence="3 4" key="1">
    <citation type="submission" date="2022-10" db="EMBL/GenBank/DDBJ databases">
        <title>Aestuariibacter sp. AA17 isolated from Montipora capitata coral fragment.</title>
        <authorList>
            <person name="Emsley S.A."/>
            <person name="Pfannmuller K.M."/>
            <person name="Loughran R.M."/>
            <person name="Shlafstein M."/>
            <person name="Papke E."/>
            <person name="Saw J.H."/>
            <person name="Ushijima B."/>
            <person name="Videau P."/>
        </authorList>
    </citation>
    <scope>NUCLEOTIDE SEQUENCE [LARGE SCALE GENOMIC DNA]</scope>
    <source>
        <strain evidence="3 4">AA17</strain>
    </source>
</reference>
<dbReference type="InterPro" id="IPR036629">
    <property type="entry name" value="YjbJ_sf"/>
</dbReference>
<name>A0ABT3A585_9ALTE</name>
<comment type="similarity">
    <text evidence="1">Belongs to the UPF0337 (CsbD) family.</text>
</comment>
<accession>A0ABT3A585</accession>
<dbReference type="PANTHER" id="PTHR34977:SF1">
    <property type="entry name" value="UPF0337 PROTEIN YJBJ"/>
    <property type="match status" value="1"/>
</dbReference>
<dbReference type="SUPFAM" id="SSF69047">
    <property type="entry name" value="Hypothetical protein YjbJ"/>
    <property type="match status" value="1"/>
</dbReference>
<organism evidence="3 4">
    <name type="scientific">Fluctibacter corallii</name>
    <dbReference type="NCBI Taxonomy" id="2984329"/>
    <lineage>
        <taxon>Bacteria</taxon>
        <taxon>Pseudomonadati</taxon>
        <taxon>Pseudomonadota</taxon>
        <taxon>Gammaproteobacteria</taxon>
        <taxon>Alteromonadales</taxon>
        <taxon>Alteromonadaceae</taxon>
        <taxon>Fluctibacter</taxon>
    </lineage>
</organism>
<dbReference type="InterPro" id="IPR050423">
    <property type="entry name" value="UPF0337_stress_rsp"/>
</dbReference>
<evidence type="ECO:0000313" key="4">
    <source>
        <dbReference type="Proteomes" id="UP001652504"/>
    </source>
</evidence>
<evidence type="ECO:0000259" key="2">
    <source>
        <dbReference type="Pfam" id="PF05532"/>
    </source>
</evidence>
<dbReference type="RefSeq" id="WP_263711050.1">
    <property type="nucleotide sequence ID" value="NZ_JAOWKX010000002.1"/>
</dbReference>
<dbReference type="Pfam" id="PF05532">
    <property type="entry name" value="CsbD"/>
    <property type="match status" value="1"/>
</dbReference>
<evidence type="ECO:0000256" key="1">
    <source>
        <dbReference type="ARBA" id="ARBA00009129"/>
    </source>
</evidence>
<dbReference type="EMBL" id="JAOWKX010000002">
    <property type="protein sequence ID" value="MCV2883836.1"/>
    <property type="molecule type" value="Genomic_DNA"/>
</dbReference>
<dbReference type="PANTHER" id="PTHR34977">
    <property type="entry name" value="UPF0337 PROTEIN YJBJ"/>
    <property type="match status" value="1"/>
</dbReference>
<comment type="caution">
    <text evidence="3">The sequence shown here is derived from an EMBL/GenBank/DDBJ whole genome shotgun (WGS) entry which is preliminary data.</text>
</comment>
<sequence length="63" mass="7527">MNDDIAEGRWKQLRGEIKERYGKLTDSDIDRMEGKFENFYGTMQEKYGMSRDKAKKAFNELTR</sequence>
<feature type="domain" description="CsbD-like" evidence="2">
    <location>
        <begin position="4"/>
        <end position="56"/>
    </location>
</feature>
<dbReference type="InterPro" id="IPR026042">
    <property type="entry name" value="YjbJ"/>
</dbReference>
<dbReference type="Proteomes" id="UP001652504">
    <property type="component" value="Unassembled WGS sequence"/>
</dbReference>
<dbReference type="PIRSF" id="PIRSF039008">
    <property type="entry name" value="YjbJ"/>
    <property type="match status" value="1"/>
</dbReference>